<keyword evidence="2" id="KW-0472">Membrane</keyword>
<keyword evidence="3" id="KW-0732">Signal</keyword>
<keyword evidence="2" id="KW-0812">Transmembrane</keyword>
<organism evidence="4 5">
    <name type="scientific">Steinernema glaseri</name>
    <dbReference type="NCBI Taxonomy" id="37863"/>
    <lineage>
        <taxon>Eukaryota</taxon>
        <taxon>Metazoa</taxon>
        <taxon>Ecdysozoa</taxon>
        <taxon>Nematoda</taxon>
        <taxon>Chromadorea</taxon>
        <taxon>Rhabditida</taxon>
        <taxon>Tylenchina</taxon>
        <taxon>Panagrolaimomorpha</taxon>
        <taxon>Strongyloidoidea</taxon>
        <taxon>Steinernematidae</taxon>
        <taxon>Steinernema</taxon>
    </lineage>
</organism>
<reference evidence="5" key="1">
    <citation type="submission" date="2016-11" db="UniProtKB">
        <authorList>
            <consortium name="WormBaseParasite"/>
        </authorList>
    </citation>
    <scope>IDENTIFICATION</scope>
</reference>
<evidence type="ECO:0000256" key="2">
    <source>
        <dbReference type="SAM" id="Phobius"/>
    </source>
</evidence>
<accession>A0A1I7YFS9</accession>
<feature type="transmembrane region" description="Helical" evidence="2">
    <location>
        <begin position="102"/>
        <end position="126"/>
    </location>
</feature>
<feature type="signal peptide" evidence="3">
    <location>
        <begin position="1"/>
        <end position="21"/>
    </location>
</feature>
<name>A0A1I7YFS9_9BILA</name>
<keyword evidence="4" id="KW-1185">Reference proteome</keyword>
<dbReference type="Proteomes" id="UP000095287">
    <property type="component" value="Unplaced"/>
</dbReference>
<feature type="region of interest" description="Disordered" evidence="1">
    <location>
        <begin position="55"/>
        <end position="97"/>
    </location>
</feature>
<feature type="compositionally biased region" description="Basic and acidic residues" evidence="1">
    <location>
        <begin position="65"/>
        <end position="80"/>
    </location>
</feature>
<proteinExistence type="predicted"/>
<evidence type="ECO:0000256" key="3">
    <source>
        <dbReference type="SAM" id="SignalP"/>
    </source>
</evidence>
<protein>
    <submittedName>
        <fullName evidence="5">Small integral membrane protein 17</fullName>
    </submittedName>
</protein>
<dbReference type="WBParaSite" id="L893_g15890.t1">
    <property type="protein sequence ID" value="L893_g15890.t1"/>
    <property type="gene ID" value="L893_g15890"/>
</dbReference>
<evidence type="ECO:0000313" key="4">
    <source>
        <dbReference type="Proteomes" id="UP000095287"/>
    </source>
</evidence>
<sequence length="133" mass="14965">MRSSAAICLLFCLGFAYESRGKEHPSFSEIALHSSFKEQSMGRWLEEEDDKRLLEGEDANSGDFGEERSKRFVRNTKREAPTPSYVLHELGPKPRKSKPHQAVVATFVVAVLFALISAVFFTLSLFKLLCPVV</sequence>
<dbReference type="AlphaFoldDB" id="A0A1I7YFS9"/>
<keyword evidence="2" id="KW-1133">Transmembrane helix</keyword>
<evidence type="ECO:0000256" key="1">
    <source>
        <dbReference type="SAM" id="MobiDB-lite"/>
    </source>
</evidence>
<evidence type="ECO:0000313" key="5">
    <source>
        <dbReference type="WBParaSite" id="L893_g15890.t1"/>
    </source>
</evidence>
<feature type="chain" id="PRO_5009312085" evidence="3">
    <location>
        <begin position="22"/>
        <end position="133"/>
    </location>
</feature>